<feature type="region of interest" description="Disordered" evidence="1">
    <location>
        <begin position="101"/>
        <end position="128"/>
    </location>
</feature>
<organism evidence="2 3">
    <name type="scientific">Helianthus annuus</name>
    <name type="common">Common sunflower</name>
    <dbReference type="NCBI Taxonomy" id="4232"/>
    <lineage>
        <taxon>Eukaryota</taxon>
        <taxon>Viridiplantae</taxon>
        <taxon>Streptophyta</taxon>
        <taxon>Embryophyta</taxon>
        <taxon>Tracheophyta</taxon>
        <taxon>Spermatophyta</taxon>
        <taxon>Magnoliopsida</taxon>
        <taxon>eudicotyledons</taxon>
        <taxon>Gunneridae</taxon>
        <taxon>Pentapetalae</taxon>
        <taxon>asterids</taxon>
        <taxon>campanulids</taxon>
        <taxon>Asterales</taxon>
        <taxon>Asteraceae</taxon>
        <taxon>Asteroideae</taxon>
        <taxon>Heliantheae alliance</taxon>
        <taxon>Heliantheae</taxon>
        <taxon>Helianthus</taxon>
    </lineage>
</organism>
<protein>
    <submittedName>
        <fullName evidence="2">Uncharacterized protein</fullName>
    </submittedName>
</protein>
<dbReference type="Gramene" id="mRNA:HanXRQr2_Chr16g0746141">
    <property type="protein sequence ID" value="CDS:HanXRQr2_Chr16g0746141.1"/>
    <property type="gene ID" value="HanXRQr2_Chr16g0746141"/>
</dbReference>
<reference evidence="2" key="2">
    <citation type="submission" date="2020-06" db="EMBL/GenBank/DDBJ databases">
        <title>Helianthus annuus Genome sequencing and assembly Release 2.</title>
        <authorList>
            <person name="Gouzy J."/>
            <person name="Langlade N."/>
            <person name="Munos S."/>
        </authorList>
    </citation>
    <scope>NUCLEOTIDE SEQUENCE</scope>
    <source>
        <tissue evidence="2">Leaves</tissue>
    </source>
</reference>
<proteinExistence type="predicted"/>
<name>A0A9K3DT40_HELAN</name>
<sequence>MATHSRKFHDSPLPSSGYTYCNRMSVSPRDRKQNGRSYYKKTCMCSPTTHPGSFRCSLHKNQNCSRSMTSQRLNACRSAMTNSLLRICAVEGGDRVAFIRPSSHHQRRRSPFEPRPSRLSLISTADAL</sequence>
<dbReference type="AlphaFoldDB" id="A0A9K3DT40"/>
<dbReference type="PANTHER" id="PTHR33132:SF135">
    <property type="entry name" value="OS02G0799700 PROTEIN"/>
    <property type="match status" value="1"/>
</dbReference>
<accession>A0A9K3DT40</accession>
<evidence type="ECO:0000313" key="2">
    <source>
        <dbReference type="EMBL" id="KAF5759831.1"/>
    </source>
</evidence>
<gene>
    <name evidence="2" type="ORF">HanXRQr2_Chr16g0746141</name>
</gene>
<dbReference type="Proteomes" id="UP000215914">
    <property type="component" value="Unassembled WGS sequence"/>
</dbReference>
<keyword evidence="3" id="KW-1185">Reference proteome</keyword>
<reference evidence="2" key="1">
    <citation type="journal article" date="2017" name="Nature">
        <title>The sunflower genome provides insights into oil metabolism, flowering and Asterid evolution.</title>
        <authorList>
            <person name="Badouin H."/>
            <person name="Gouzy J."/>
            <person name="Grassa C.J."/>
            <person name="Murat F."/>
            <person name="Staton S.E."/>
            <person name="Cottret L."/>
            <person name="Lelandais-Briere C."/>
            <person name="Owens G.L."/>
            <person name="Carrere S."/>
            <person name="Mayjonade B."/>
            <person name="Legrand L."/>
            <person name="Gill N."/>
            <person name="Kane N.C."/>
            <person name="Bowers J.E."/>
            <person name="Hubner S."/>
            <person name="Bellec A."/>
            <person name="Berard A."/>
            <person name="Berges H."/>
            <person name="Blanchet N."/>
            <person name="Boniface M.C."/>
            <person name="Brunel D."/>
            <person name="Catrice O."/>
            <person name="Chaidir N."/>
            <person name="Claudel C."/>
            <person name="Donnadieu C."/>
            <person name="Faraut T."/>
            <person name="Fievet G."/>
            <person name="Helmstetter N."/>
            <person name="King M."/>
            <person name="Knapp S.J."/>
            <person name="Lai Z."/>
            <person name="Le Paslier M.C."/>
            <person name="Lippi Y."/>
            <person name="Lorenzon L."/>
            <person name="Mandel J.R."/>
            <person name="Marage G."/>
            <person name="Marchand G."/>
            <person name="Marquand E."/>
            <person name="Bret-Mestries E."/>
            <person name="Morien E."/>
            <person name="Nambeesan S."/>
            <person name="Nguyen T."/>
            <person name="Pegot-Espagnet P."/>
            <person name="Pouilly N."/>
            <person name="Raftis F."/>
            <person name="Sallet E."/>
            <person name="Schiex T."/>
            <person name="Thomas J."/>
            <person name="Vandecasteele C."/>
            <person name="Vares D."/>
            <person name="Vear F."/>
            <person name="Vautrin S."/>
            <person name="Crespi M."/>
            <person name="Mangin B."/>
            <person name="Burke J.M."/>
            <person name="Salse J."/>
            <person name="Munos S."/>
            <person name="Vincourt P."/>
            <person name="Rieseberg L.H."/>
            <person name="Langlade N.B."/>
        </authorList>
    </citation>
    <scope>NUCLEOTIDE SEQUENCE</scope>
    <source>
        <tissue evidence="2">Leaves</tissue>
    </source>
</reference>
<comment type="caution">
    <text evidence="2">The sequence shown here is derived from an EMBL/GenBank/DDBJ whole genome shotgun (WGS) entry which is preliminary data.</text>
</comment>
<dbReference type="PANTHER" id="PTHR33132">
    <property type="entry name" value="OSJNBB0118P14.9 PROTEIN"/>
    <property type="match status" value="1"/>
</dbReference>
<dbReference type="EMBL" id="MNCJ02000331">
    <property type="protein sequence ID" value="KAF5759831.1"/>
    <property type="molecule type" value="Genomic_DNA"/>
</dbReference>
<evidence type="ECO:0000313" key="3">
    <source>
        <dbReference type="Proteomes" id="UP000215914"/>
    </source>
</evidence>
<evidence type="ECO:0000256" key="1">
    <source>
        <dbReference type="SAM" id="MobiDB-lite"/>
    </source>
</evidence>